<dbReference type="Proteomes" id="UP000886845">
    <property type="component" value="Unassembled WGS sequence"/>
</dbReference>
<dbReference type="NCBIfam" id="TIGR00251">
    <property type="entry name" value="DUF167 family protein"/>
    <property type="match status" value="1"/>
</dbReference>
<dbReference type="HAMAP" id="MF_00634">
    <property type="entry name" value="UPF0235"/>
    <property type="match status" value="1"/>
</dbReference>
<organism evidence="3 4">
    <name type="scientific">Candidatus Spyradenecus faecavium</name>
    <dbReference type="NCBI Taxonomy" id="2840947"/>
    <lineage>
        <taxon>Bacteria</taxon>
        <taxon>Pseudomonadati</taxon>
        <taxon>Lentisphaerota</taxon>
        <taxon>Lentisphaeria</taxon>
        <taxon>Lentisphaerales</taxon>
        <taxon>Lentisphaeraceae</taxon>
        <taxon>Lentisphaeraceae incertae sedis</taxon>
        <taxon>Candidatus Spyradenecus</taxon>
    </lineage>
</organism>
<evidence type="ECO:0000256" key="1">
    <source>
        <dbReference type="ARBA" id="ARBA00010364"/>
    </source>
</evidence>
<gene>
    <name evidence="3" type="ORF">IAC79_03030</name>
</gene>
<dbReference type="InterPro" id="IPR003746">
    <property type="entry name" value="DUF167"/>
</dbReference>
<dbReference type="GO" id="GO:0005737">
    <property type="term" value="C:cytoplasm"/>
    <property type="evidence" value="ECO:0007669"/>
    <property type="project" value="TreeGrafter"/>
</dbReference>
<evidence type="ECO:0000256" key="2">
    <source>
        <dbReference type="HAMAP-Rule" id="MF_00634"/>
    </source>
</evidence>
<dbReference type="EMBL" id="DVOR01000096">
    <property type="protein sequence ID" value="HIV09074.1"/>
    <property type="molecule type" value="Genomic_DNA"/>
</dbReference>
<evidence type="ECO:0000313" key="3">
    <source>
        <dbReference type="EMBL" id="HIV09074.1"/>
    </source>
</evidence>
<dbReference type="PANTHER" id="PTHR13420">
    <property type="entry name" value="UPF0235 PROTEIN C15ORF40"/>
    <property type="match status" value="1"/>
</dbReference>
<protein>
    <recommendedName>
        <fullName evidence="2">UPF0235 protein IAC79_03030</fullName>
    </recommendedName>
</protein>
<reference evidence="3" key="1">
    <citation type="submission" date="2020-10" db="EMBL/GenBank/DDBJ databases">
        <authorList>
            <person name="Gilroy R."/>
        </authorList>
    </citation>
    <scope>NUCLEOTIDE SEQUENCE</scope>
    <source>
        <strain evidence="3">35461</strain>
    </source>
</reference>
<dbReference type="SMART" id="SM01152">
    <property type="entry name" value="DUF167"/>
    <property type="match status" value="1"/>
</dbReference>
<dbReference type="PANTHER" id="PTHR13420:SF7">
    <property type="entry name" value="UPF0235 PROTEIN C15ORF40"/>
    <property type="match status" value="1"/>
</dbReference>
<sequence length="93" mass="9866">MWCEAYKGGCALTVKVTPRASRDAILGAEEGWLRVALTAPPVDGKANEAARRFLAEALGVPRGDVRLLAGQTARLKRFAVALPPGEARARLAP</sequence>
<dbReference type="InterPro" id="IPR036591">
    <property type="entry name" value="YggU-like_sf"/>
</dbReference>
<dbReference type="Pfam" id="PF02594">
    <property type="entry name" value="DUF167"/>
    <property type="match status" value="1"/>
</dbReference>
<name>A0A9D1T2W0_9BACT</name>
<accession>A0A9D1T2W0</accession>
<evidence type="ECO:0000313" key="4">
    <source>
        <dbReference type="Proteomes" id="UP000886845"/>
    </source>
</evidence>
<reference evidence="3" key="2">
    <citation type="journal article" date="2021" name="PeerJ">
        <title>Extensive microbial diversity within the chicken gut microbiome revealed by metagenomics and culture.</title>
        <authorList>
            <person name="Gilroy R."/>
            <person name="Ravi A."/>
            <person name="Getino M."/>
            <person name="Pursley I."/>
            <person name="Horton D.L."/>
            <person name="Alikhan N.F."/>
            <person name="Baker D."/>
            <person name="Gharbi K."/>
            <person name="Hall N."/>
            <person name="Watson M."/>
            <person name="Adriaenssens E.M."/>
            <person name="Foster-Nyarko E."/>
            <person name="Jarju S."/>
            <person name="Secka A."/>
            <person name="Antonio M."/>
            <person name="Oren A."/>
            <person name="Chaudhuri R.R."/>
            <person name="La Ragione R."/>
            <person name="Hildebrand F."/>
            <person name="Pallen M.J."/>
        </authorList>
    </citation>
    <scope>NUCLEOTIDE SEQUENCE</scope>
    <source>
        <strain evidence="3">35461</strain>
    </source>
</reference>
<comment type="similarity">
    <text evidence="1 2">Belongs to the UPF0235 family.</text>
</comment>
<proteinExistence type="inferred from homology"/>
<dbReference type="Gene3D" id="3.30.1200.10">
    <property type="entry name" value="YggU-like"/>
    <property type="match status" value="1"/>
</dbReference>
<comment type="caution">
    <text evidence="3">The sequence shown here is derived from an EMBL/GenBank/DDBJ whole genome shotgun (WGS) entry which is preliminary data.</text>
</comment>
<dbReference type="AlphaFoldDB" id="A0A9D1T2W0"/>
<dbReference type="SUPFAM" id="SSF69786">
    <property type="entry name" value="YggU-like"/>
    <property type="match status" value="1"/>
</dbReference>